<organism evidence="5 6">
    <name type="scientific">Alicyclobacillus macrosporangiidus</name>
    <dbReference type="NCBI Taxonomy" id="392015"/>
    <lineage>
        <taxon>Bacteria</taxon>
        <taxon>Bacillati</taxon>
        <taxon>Bacillota</taxon>
        <taxon>Bacilli</taxon>
        <taxon>Bacillales</taxon>
        <taxon>Alicyclobacillaceae</taxon>
        <taxon>Alicyclobacillus</taxon>
    </lineage>
</organism>
<keyword evidence="6" id="KW-1185">Reference proteome</keyword>
<keyword evidence="2" id="KW-0288">FMN</keyword>
<feature type="domain" description="NADPH-dependent FMN reductase-like" evidence="4">
    <location>
        <begin position="4"/>
        <end position="144"/>
    </location>
</feature>
<keyword evidence="3" id="KW-0560">Oxidoreductase</keyword>
<evidence type="ECO:0000256" key="2">
    <source>
        <dbReference type="ARBA" id="ARBA00022643"/>
    </source>
</evidence>
<name>A0A1I7JQE7_9BACL</name>
<evidence type="ECO:0000256" key="3">
    <source>
        <dbReference type="ARBA" id="ARBA00023002"/>
    </source>
</evidence>
<evidence type="ECO:0000259" key="4">
    <source>
        <dbReference type="Pfam" id="PF03358"/>
    </source>
</evidence>
<dbReference type="InterPro" id="IPR051814">
    <property type="entry name" value="NAD(P)H-dep_FMN_reductase"/>
</dbReference>
<dbReference type="PANTHER" id="PTHR43408">
    <property type="entry name" value="FMN REDUCTASE (NADPH)"/>
    <property type="match status" value="1"/>
</dbReference>
<keyword evidence="1" id="KW-0285">Flavoprotein</keyword>
<sequence>MGHVTIIAGSPSATSRLSGLLRIVETQLVQEGYDVTWVNVRDLPAEDLVYARTKSPAILATCERLEKSAGVVVGTPVYKAAYTGLLKTYLDLLPEKILSGKVVLPVTIAGTMAHLLAMEYALKPVLSVLGASECLKGVFALEQQVTWTDSGAADVHPDVVRRLTDAIQEMTSSIRRNHAAIERALL</sequence>
<evidence type="ECO:0000313" key="5">
    <source>
        <dbReference type="EMBL" id="SFU87368.1"/>
    </source>
</evidence>
<dbReference type="AlphaFoldDB" id="A0A1I7JQE7"/>
<dbReference type="OrthoDB" id="1643408at2"/>
<protein>
    <submittedName>
        <fullName evidence="5">FMN reductase</fullName>
    </submittedName>
</protein>
<dbReference type="GO" id="GO:0008752">
    <property type="term" value="F:FMN reductase [NAD(P)H] activity"/>
    <property type="evidence" value="ECO:0007669"/>
    <property type="project" value="InterPro"/>
</dbReference>
<dbReference type="EMBL" id="FPBV01000011">
    <property type="protein sequence ID" value="SFU87368.1"/>
    <property type="molecule type" value="Genomic_DNA"/>
</dbReference>
<gene>
    <name evidence="5" type="ORF">SAMN05421543_11152</name>
</gene>
<dbReference type="InterPro" id="IPR005025">
    <property type="entry name" value="FMN_Rdtase-like_dom"/>
</dbReference>
<proteinExistence type="predicted"/>
<dbReference type="NCBIfam" id="TIGR03567">
    <property type="entry name" value="FMN_reduc_SsuE"/>
    <property type="match status" value="1"/>
</dbReference>
<dbReference type="InterPro" id="IPR029039">
    <property type="entry name" value="Flavoprotein-like_sf"/>
</dbReference>
<dbReference type="Gene3D" id="3.40.50.360">
    <property type="match status" value="1"/>
</dbReference>
<accession>A0A1I7JQE7</accession>
<dbReference type="PANTHER" id="PTHR43408:SF1">
    <property type="entry name" value="FMN REDUCTASE (NADPH)"/>
    <property type="match status" value="1"/>
</dbReference>
<reference evidence="6" key="1">
    <citation type="submission" date="2016-10" db="EMBL/GenBank/DDBJ databases">
        <authorList>
            <person name="Varghese N."/>
        </authorList>
    </citation>
    <scope>NUCLEOTIDE SEQUENCE [LARGE SCALE GENOMIC DNA]</scope>
    <source>
        <strain evidence="6">DSM 17980</strain>
    </source>
</reference>
<evidence type="ECO:0000313" key="6">
    <source>
        <dbReference type="Proteomes" id="UP000183508"/>
    </source>
</evidence>
<dbReference type="STRING" id="392015.SAMN05421543_11152"/>
<dbReference type="RefSeq" id="WP_074952774.1">
    <property type="nucleotide sequence ID" value="NZ_FPBV01000011.1"/>
</dbReference>
<dbReference type="SUPFAM" id="SSF52218">
    <property type="entry name" value="Flavoproteins"/>
    <property type="match status" value="1"/>
</dbReference>
<evidence type="ECO:0000256" key="1">
    <source>
        <dbReference type="ARBA" id="ARBA00022630"/>
    </source>
</evidence>
<dbReference type="Pfam" id="PF03358">
    <property type="entry name" value="FMN_red"/>
    <property type="match status" value="1"/>
</dbReference>
<dbReference type="InterPro" id="IPR020048">
    <property type="entry name" value="NADPH-dep_FMN_reduc_SsuE"/>
</dbReference>
<dbReference type="Proteomes" id="UP000183508">
    <property type="component" value="Unassembled WGS sequence"/>
</dbReference>
<dbReference type="GO" id="GO:0046306">
    <property type="term" value="P:alkanesulfonate catabolic process"/>
    <property type="evidence" value="ECO:0007669"/>
    <property type="project" value="InterPro"/>
</dbReference>